<evidence type="ECO:0000256" key="3">
    <source>
        <dbReference type="ARBA" id="ARBA00023163"/>
    </source>
</evidence>
<dbReference type="SMART" id="SM00066">
    <property type="entry name" value="GAL4"/>
    <property type="match status" value="1"/>
</dbReference>
<keyword evidence="8" id="KW-1185">Reference proteome</keyword>
<name>A0A9P9JVF8_FUSSL</name>
<dbReference type="PROSITE" id="PS50048">
    <property type="entry name" value="ZN2_CY6_FUNGAL_2"/>
    <property type="match status" value="1"/>
</dbReference>
<feature type="region of interest" description="Disordered" evidence="5">
    <location>
        <begin position="573"/>
        <end position="675"/>
    </location>
</feature>
<keyword evidence="1" id="KW-0479">Metal-binding</keyword>
<dbReference type="CDD" id="cd00067">
    <property type="entry name" value="GAL4"/>
    <property type="match status" value="1"/>
</dbReference>
<dbReference type="GO" id="GO:0000435">
    <property type="term" value="P:positive regulation of transcription from RNA polymerase II promoter by galactose"/>
    <property type="evidence" value="ECO:0007669"/>
    <property type="project" value="TreeGrafter"/>
</dbReference>
<comment type="caution">
    <text evidence="7">The sequence shown here is derived from an EMBL/GenBank/DDBJ whole genome shotgun (WGS) entry which is preliminary data.</text>
</comment>
<evidence type="ECO:0000256" key="2">
    <source>
        <dbReference type="ARBA" id="ARBA00023015"/>
    </source>
</evidence>
<dbReference type="GO" id="GO:0005634">
    <property type="term" value="C:nucleus"/>
    <property type="evidence" value="ECO:0007669"/>
    <property type="project" value="TreeGrafter"/>
</dbReference>
<dbReference type="Gene3D" id="4.10.240.10">
    <property type="entry name" value="Zn(2)-C6 fungal-type DNA-binding domain"/>
    <property type="match status" value="1"/>
</dbReference>
<gene>
    <name evidence="7" type="ORF">B0J15DRAFT_575655</name>
</gene>
<feature type="domain" description="Zn(2)-C6 fungal-type" evidence="6">
    <location>
        <begin position="17"/>
        <end position="48"/>
    </location>
</feature>
<feature type="compositionally biased region" description="Polar residues" evidence="5">
    <location>
        <begin position="645"/>
        <end position="666"/>
    </location>
</feature>
<evidence type="ECO:0000256" key="1">
    <source>
        <dbReference type="ARBA" id="ARBA00022723"/>
    </source>
</evidence>
<evidence type="ECO:0000256" key="5">
    <source>
        <dbReference type="SAM" id="MobiDB-lite"/>
    </source>
</evidence>
<dbReference type="Pfam" id="PF00172">
    <property type="entry name" value="Zn_clus"/>
    <property type="match status" value="1"/>
</dbReference>
<protein>
    <recommendedName>
        <fullName evidence="6">Zn(2)-C6 fungal-type domain-containing protein</fullName>
    </recommendedName>
</protein>
<dbReference type="EMBL" id="JAGTJS010000038">
    <property type="protein sequence ID" value="KAH7230339.1"/>
    <property type="molecule type" value="Genomic_DNA"/>
</dbReference>
<dbReference type="Pfam" id="PF04082">
    <property type="entry name" value="Fungal_trans"/>
    <property type="match status" value="1"/>
</dbReference>
<proteinExistence type="predicted"/>
<evidence type="ECO:0000313" key="7">
    <source>
        <dbReference type="EMBL" id="KAH7230339.1"/>
    </source>
</evidence>
<dbReference type="CDD" id="cd12148">
    <property type="entry name" value="fungal_TF_MHR"/>
    <property type="match status" value="1"/>
</dbReference>
<organism evidence="7 8">
    <name type="scientific">Fusarium solani</name>
    <name type="common">Filamentous fungus</name>
    <dbReference type="NCBI Taxonomy" id="169388"/>
    <lineage>
        <taxon>Eukaryota</taxon>
        <taxon>Fungi</taxon>
        <taxon>Dikarya</taxon>
        <taxon>Ascomycota</taxon>
        <taxon>Pezizomycotina</taxon>
        <taxon>Sordariomycetes</taxon>
        <taxon>Hypocreomycetidae</taxon>
        <taxon>Hypocreales</taxon>
        <taxon>Nectriaceae</taxon>
        <taxon>Fusarium</taxon>
        <taxon>Fusarium solani species complex</taxon>
    </lineage>
</organism>
<evidence type="ECO:0000256" key="4">
    <source>
        <dbReference type="ARBA" id="ARBA00023242"/>
    </source>
</evidence>
<evidence type="ECO:0000259" key="6">
    <source>
        <dbReference type="PROSITE" id="PS50048"/>
    </source>
</evidence>
<dbReference type="GO" id="GO:0006351">
    <property type="term" value="P:DNA-templated transcription"/>
    <property type="evidence" value="ECO:0007669"/>
    <property type="project" value="InterPro"/>
</dbReference>
<dbReference type="Proteomes" id="UP000736672">
    <property type="component" value="Unassembled WGS sequence"/>
</dbReference>
<feature type="compositionally biased region" description="Low complexity" evidence="5">
    <location>
        <begin position="94"/>
        <end position="105"/>
    </location>
</feature>
<dbReference type="AlphaFoldDB" id="A0A9P9JVF8"/>
<reference evidence="7" key="1">
    <citation type="journal article" date="2021" name="Nat. Commun.">
        <title>Genetic determinants of endophytism in the Arabidopsis root mycobiome.</title>
        <authorList>
            <person name="Mesny F."/>
            <person name="Miyauchi S."/>
            <person name="Thiergart T."/>
            <person name="Pickel B."/>
            <person name="Atanasova L."/>
            <person name="Karlsson M."/>
            <person name="Huettel B."/>
            <person name="Barry K.W."/>
            <person name="Haridas S."/>
            <person name="Chen C."/>
            <person name="Bauer D."/>
            <person name="Andreopoulos W."/>
            <person name="Pangilinan J."/>
            <person name="LaButti K."/>
            <person name="Riley R."/>
            <person name="Lipzen A."/>
            <person name="Clum A."/>
            <person name="Drula E."/>
            <person name="Henrissat B."/>
            <person name="Kohler A."/>
            <person name="Grigoriev I.V."/>
            <person name="Martin F.M."/>
            <person name="Hacquard S."/>
        </authorList>
    </citation>
    <scope>NUCLEOTIDE SEQUENCE</scope>
    <source>
        <strain evidence="7">FSSC 5 MPI-SDFR-AT-0091</strain>
    </source>
</reference>
<dbReference type="OrthoDB" id="47007at2759"/>
<dbReference type="InterPro" id="IPR007219">
    <property type="entry name" value="XnlR_reg_dom"/>
</dbReference>
<dbReference type="InterPro" id="IPR051127">
    <property type="entry name" value="Fungal_SecMet_Regulators"/>
</dbReference>
<keyword evidence="3" id="KW-0804">Transcription</keyword>
<dbReference type="PROSITE" id="PS00463">
    <property type="entry name" value="ZN2_CY6_FUNGAL_1"/>
    <property type="match status" value="1"/>
</dbReference>
<keyword evidence="4" id="KW-0539">Nucleus</keyword>
<feature type="region of interest" description="Disordered" evidence="5">
    <location>
        <begin position="81"/>
        <end position="112"/>
    </location>
</feature>
<dbReference type="PANTHER" id="PTHR47424:SF9">
    <property type="entry name" value="TAH-2"/>
    <property type="match status" value="1"/>
</dbReference>
<dbReference type="GO" id="GO:0000981">
    <property type="term" value="F:DNA-binding transcription factor activity, RNA polymerase II-specific"/>
    <property type="evidence" value="ECO:0007669"/>
    <property type="project" value="InterPro"/>
</dbReference>
<evidence type="ECO:0000313" key="8">
    <source>
        <dbReference type="Proteomes" id="UP000736672"/>
    </source>
</evidence>
<sequence length="675" mass="73394">MPSKKVKDANRRRCTRACNNCKRRKVRCTGNIPCHPCIQGGIHSACKFSMRKFVNRSLLSLEDNPGDSQSMETRPVILGANQPSETLRTHPTEPSSLDSPGSPGLIKQPPGKDIFPGDAVHAPLLRKICSLVCARLQCSDLEHDLMSDTNAGQCHDTGHSLMEAATNPPLKPTSREAKYLIELYRQATALVFDVIDLVELDEGLLEWLKRPPHETNIESAVYYLVLAIGAQSSPGDRDELAERFFSYGQYLTIISVMEGPSTSAIRSQVLLTIYLLAGLRFSSAFVHLAFAIRGARALGLGQGKASLPSLPSKHRPQERLWRTIQILDLFMSASRGSSPSTVETDNPTITGDGSILNQLLSIFKKVLSETCHEWGFSPETQMSMHGTRTGSTAQQVGFLKTEATQLDGPVGEGPGHLSNISIIHLTGAYYWTVMSLSQSYLLEMVSSIIAQSPNLDNSAGHHHVFPISTDIIGHACLSSAIRTIDLCQIFLSSEHTPKRLPFVGNSVFMSALIISLAFFGDLDHSFPLDKGLDTAHSILGHLSKHDAMARRNLSIVGRLREACNAHISHRVRRQMEHENQQTHAGTPTYNPPGSRGPVRVSPAASTPDAKPQPPASKTATATTTRTNPSDTRLVVSSGIDGIYSQIGNGSKNRVNCPANANPQTNCPGDLMTRAS</sequence>
<feature type="compositionally biased region" description="Low complexity" evidence="5">
    <location>
        <begin position="615"/>
        <end position="632"/>
    </location>
</feature>
<dbReference type="PANTHER" id="PTHR47424">
    <property type="entry name" value="REGULATORY PROTEIN GAL4"/>
    <property type="match status" value="1"/>
</dbReference>
<accession>A0A9P9JVF8</accession>
<dbReference type="InterPro" id="IPR036864">
    <property type="entry name" value="Zn2-C6_fun-type_DNA-bd_sf"/>
</dbReference>
<dbReference type="SUPFAM" id="SSF57701">
    <property type="entry name" value="Zn2/Cys6 DNA-binding domain"/>
    <property type="match status" value="1"/>
</dbReference>
<keyword evidence="2" id="KW-0805">Transcription regulation</keyword>
<dbReference type="GO" id="GO:0008270">
    <property type="term" value="F:zinc ion binding"/>
    <property type="evidence" value="ECO:0007669"/>
    <property type="project" value="InterPro"/>
</dbReference>
<dbReference type="InterPro" id="IPR001138">
    <property type="entry name" value="Zn2Cys6_DnaBD"/>
</dbReference>
<dbReference type="GO" id="GO:0000978">
    <property type="term" value="F:RNA polymerase II cis-regulatory region sequence-specific DNA binding"/>
    <property type="evidence" value="ECO:0007669"/>
    <property type="project" value="TreeGrafter"/>
</dbReference>